<dbReference type="InterPro" id="IPR037066">
    <property type="entry name" value="Plug_dom_sf"/>
</dbReference>
<comment type="similarity">
    <text evidence="10 11">Belongs to the TonB-dependent receptor family.</text>
</comment>
<protein>
    <submittedName>
        <fullName evidence="15">TonB-dependent vitamin B12 receptor</fullName>
    </submittedName>
</protein>
<dbReference type="PANTHER" id="PTHR30069:SF29">
    <property type="entry name" value="HEMOGLOBIN AND HEMOGLOBIN-HAPTOGLOBIN-BINDING PROTEIN 1-RELATED"/>
    <property type="match status" value="1"/>
</dbReference>
<dbReference type="EMBL" id="AP025591">
    <property type="protein sequence ID" value="BDG02176.1"/>
    <property type="molecule type" value="Genomic_DNA"/>
</dbReference>
<keyword evidence="8 15" id="KW-0675">Receptor</keyword>
<feature type="signal peptide" evidence="12">
    <location>
        <begin position="1"/>
        <end position="24"/>
    </location>
</feature>
<dbReference type="InterPro" id="IPR000531">
    <property type="entry name" value="Beta-barrel_TonB"/>
</dbReference>
<evidence type="ECO:0000256" key="8">
    <source>
        <dbReference type="ARBA" id="ARBA00023170"/>
    </source>
</evidence>
<name>A0ABM7WRV8_9BACT</name>
<evidence type="ECO:0000256" key="3">
    <source>
        <dbReference type="ARBA" id="ARBA00022452"/>
    </source>
</evidence>
<dbReference type="InterPro" id="IPR036942">
    <property type="entry name" value="Beta-barrel_TonB_sf"/>
</dbReference>
<evidence type="ECO:0000313" key="16">
    <source>
        <dbReference type="Proteomes" id="UP001162891"/>
    </source>
</evidence>
<dbReference type="Gene3D" id="2.40.170.20">
    <property type="entry name" value="TonB-dependent receptor, beta-barrel domain"/>
    <property type="match status" value="1"/>
</dbReference>
<feature type="domain" description="TonB-dependent receptor-like beta-barrel" evidence="13">
    <location>
        <begin position="375"/>
        <end position="616"/>
    </location>
</feature>
<organism evidence="15 16">
    <name type="scientific">Anaeromyxobacter oryzae</name>
    <dbReference type="NCBI Taxonomy" id="2918170"/>
    <lineage>
        <taxon>Bacteria</taxon>
        <taxon>Pseudomonadati</taxon>
        <taxon>Myxococcota</taxon>
        <taxon>Myxococcia</taxon>
        <taxon>Myxococcales</taxon>
        <taxon>Cystobacterineae</taxon>
        <taxon>Anaeromyxobacteraceae</taxon>
        <taxon>Anaeromyxobacter</taxon>
    </lineage>
</organism>
<proteinExistence type="inferred from homology"/>
<comment type="subcellular location">
    <subcellularLocation>
        <location evidence="1 10">Cell outer membrane</location>
        <topology evidence="1 10">Multi-pass membrane protein</topology>
    </subcellularLocation>
</comment>
<keyword evidence="5 12" id="KW-0732">Signal</keyword>
<evidence type="ECO:0000256" key="11">
    <source>
        <dbReference type="RuleBase" id="RU003357"/>
    </source>
</evidence>
<dbReference type="Pfam" id="PF07715">
    <property type="entry name" value="Plug"/>
    <property type="match status" value="1"/>
</dbReference>
<evidence type="ECO:0000256" key="10">
    <source>
        <dbReference type="PROSITE-ProRule" id="PRU01360"/>
    </source>
</evidence>
<dbReference type="PANTHER" id="PTHR30069">
    <property type="entry name" value="TONB-DEPENDENT OUTER MEMBRANE RECEPTOR"/>
    <property type="match status" value="1"/>
</dbReference>
<evidence type="ECO:0000256" key="1">
    <source>
        <dbReference type="ARBA" id="ARBA00004571"/>
    </source>
</evidence>
<evidence type="ECO:0000313" key="15">
    <source>
        <dbReference type="EMBL" id="BDG02176.1"/>
    </source>
</evidence>
<sequence length="649" mass="66553">MFPRDLLTPGALALGLAFATVAGAQDAPAPDSPAPVELPEQVVRVPPASSTAAADPTAAATIVEARRYEGEAKGVAELLAASPGVEVTRYGIAGQLATVSVRGVAADAVKVLVDGLPLGGAGGGVDLATIPRAWISRVEVIRGPVGAELGAGAMGGAVNVVTRGGGEPETSAELTGGSFGTWSLAADRSGRAGALTYFVGATAERASGDFTYLYDDRPSLSGNPLVERTRLNDGARRAGLILKLGGPLGALDVDGLAEVSGGHRELPGQPNPTDTTTGDWSDDGRALAMVRFAGRPSPTLGLSLRLHGRADLLDTRLAALGPEPTRQRGGAGGATFTATLAHGPGLLTVAAAAELEGYTSPALGGARVRPGLSASIQEEVLLAGGRLRLGPALRVERTGPYAGVSARVGVALRVAHDLTVRASAGRTYRVPSFAETWLQQGLLEPNPELSAEVGLGADAAIAYDGPLGVASIGGHATRYDDLITYEPASLGRFKPFNTGRALAAGLEAEAATVPAPRLAGLSVSAAYTLLHTEVLRGPPGILGNDLPRRPRHRLYARAGIAPGPFGAHVEARVLRHQFEDRRNYAPIPDQTVFSAGASVRLLRSPRLSLHVELDNLAGDRSLTDGFGYPLPGRTLMVSLRTGGATEGTP</sequence>
<dbReference type="Gene3D" id="2.170.130.10">
    <property type="entry name" value="TonB-dependent receptor, plug domain"/>
    <property type="match status" value="1"/>
</dbReference>
<accession>A0ABM7WRV8</accession>
<keyword evidence="9 10" id="KW-0998">Cell outer membrane</keyword>
<gene>
    <name evidence="15" type="primary">btuB</name>
    <name evidence="15" type="ORF">AMOR_11720</name>
</gene>
<evidence type="ECO:0000259" key="14">
    <source>
        <dbReference type="Pfam" id="PF07715"/>
    </source>
</evidence>
<feature type="chain" id="PRO_5047121034" evidence="12">
    <location>
        <begin position="25"/>
        <end position="649"/>
    </location>
</feature>
<evidence type="ECO:0000256" key="12">
    <source>
        <dbReference type="SAM" id="SignalP"/>
    </source>
</evidence>
<dbReference type="InterPro" id="IPR012910">
    <property type="entry name" value="Plug_dom"/>
</dbReference>
<dbReference type="PROSITE" id="PS52016">
    <property type="entry name" value="TONB_DEPENDENT_REC_3"/>
    <property type="match status" value="1"/>
</dbReference>
<evidence type="ECO:0000256" key="9">
    <source>
        <dbReference type="ARBA" id="ARBA00023237"/>
    </source>
</evidence>
<dbReference type="Pfam" id="PF00593">
    <property type="entry name" value="TonB_dep_Rec_b-barrel"/>
    <property type="match status" value="1"/>
</dbReference>
<keyword evidence="3 10" id="KW-1134">Transmembrane beta strand</keyword>
<evidence type="ECO:0000256" key="2">
    <source>
        <dbReference type="ARBA" id="ARBA00022448"/>
    </source>
</evidence>
<evidence type="ECO:0000259" key="13">
    <source>
        <dbReference type="Pfam" id="PF00593"/>
    </source>
</evidence>
<evidence type="ECO:0000256" key="4">
    <source>
        <dbReference type="ARBA" id="ARBA00022692"/>
    </source>
</evidence>
<dbReference type="RefSeq" id="WP_248359543.1">
    <property type="nucleotide sequence ID" value="NZ_AP025591.1"/>
</dbReference>
<dbReference type="InterPro" id="IPR039426">
    <property type="entry name" value="TonB-dep_rcpt-like"/>
</dbReference>
<dbReference type="SUPFAM" id="SSF56935">
    <property type="entry name" value="Porins"/>
    <property type="match status" value="1"/>
</dbReference>
<keyword evidence="4 10" id="KW-0812">Transmembrane</keyword>
<keyword evidence="2 10" id="KW-0813">Transport</keyword>
<keyword evidence="16" id="KW-1185">Reference proteome</keyword>
<keyword evidence="6 11" id="KW-0798">TonB box</keyword>
<keyword evidence="7 10" id="KW-0472">Membrane</keyword>
<reference evidence="16" key="1">
    <citation type="journal article" date="2022" name="Int. J. Syst. Evol. Microbiol.">
        <title>Anaeromyxobacter oryzae sp. nov., Anaeromyxobacter diazotrophicus sp. nov. and Anaeromyxobacter paludicola sp. nov., isolated from paddy soils.</title>
        <authorList>
            <person name="Itoh H."/>
            <person name="Xu Z."/>
            <person name="Mise K."/>
            <person name="Masuda Y."/>
            <person name="Ushijima N."/>
            <person name="Hayakawa C."/>
            <person name="Shiratori Y."/>
            <person name="Senoo K."/>
        </authorList>
    </citation>
    <scope>NUCLEOTIDE SEQUENCE [LARGE SCALE GENOMIC DNA]</scope>
    <source>
        <strain evidence="16">Red232</strain>
    </source>
</reference>
<evidence type="ECO:0000256" key="6">
    <source>
        <dbReference type="ARBA" id="ARBA00023077"/>
    </source>
</evidence>
<dbReference type="Proteomes" id="UP001162891">
    <property type="component" value="Chromosome"/>
</dbReference>
<feature type="domain" description="TonB-dependent receptor plug" evidence="14">
    <location>
        <begin position="57"/>
        <end position="157"/>
    </location>
</feature>
<evidence type="ECO:0000256" key="7">
    <source>
        <dbReference type="ARBA" id="ARBA00023136"/>
    </source>
</evidence>
<evidence type="ECO:0000256" key="5">
    <source>
        <dbReference type="ARBA" id="ARBA00022729"/>
    </source>
</evidence>